<evidence type="ECO:0000313" key="1">
    <source>
        <dbReference type="EMBL" id="SVE08322.1"/>
    </source>
</evidence>
<organism evidence="1">
    <name type="scientific">marine metagenome</name>
    <dbReference type="NCBI Taxonomy" id="408172"/>
    <lineage>
        <taxon>unclassified sequences</taxon>
        <taxon>metagenomes</taxon>
        <taxon>ecological metagenomes</taxon>
    </lineage>
</organism>
<reference evidence="1" key="1">
    <citation type="submission" date="2018-05" db="EMBL/GenBank/DDBJ databases">
        <authorList>
            <person name="Lanie J.A."/>
            <person name="Ng W.-L."/>
            <person name="Kazmierczak K.M."/>
            <person name="Andrzejewski T.M."/>
            <person name="Davidsen T.M."/>
            <person name="Wayne K.J."/>
            <person name="Tettelin H."/>
            <person name="Glass J.I."/>
            <person name="Rusch D."/>
            <person name="Podicherti R."/>
            <person name="Tsui H.-C.T."/>
            <person name="Winkler M.E."/>
        </authorList>
    </citation>
    <scope>NUCLEOTIDE SEQUENCE</scope>
</reference>
<protein>
    <recommendedName>
        <fullName evidence="2">DUF4886 domain-containing protein</fullName>
    </recommendedName>
</protein>
<sequence length="142" mass="15736">MKFILTLLISSLLVSISAGKDKKILFLGNSYTAQSAKFIKEVFNREGGSYELRFGTPGGKDLHFHLTDTTSQQALKSAKWDFVVIQDQSQKPGLGGQYTQGFLTVAKGLSGAIQKQGAKPCLFMTWGRRDGDKRNTHIYPDF</sequence>
<accession>A0A383AKN3</accession>
<dbReference type="EMBL" id="UINC01192945">
    <property type="protein sequence ID" value="SVE08322.1"/>
    <property type="molecule type" value="Genomic_DNA"/>
</dbReference>
<dbReference type="InterPro" id="IPR036514">
    <property type="entry name" value="SGNH_hydro_sf"/>
</dbReference>
<dbReference type="AlphaFoldDB" id="A0A383AKN3"/>
<gene>
    <name evidence="1" type="ORF">METZ01_LOCUS461176</name>
</gene>
<name>A0A383AKN3_9ZZZZ</name>
<proteinExistence type="predicted"/>
<dbReference type="Gene3D" id="3.40.50.1110">
    <property type="entry name" value="SGNH hydrolase"/>
    <property type="match status" value="1"/>
</dbReference>
<feature type="non-terminal residue" evidence="1">
    <location>
        <position position="142"/>
    </location>
</feature>
<evidence type="ECO:0008006" key="2">
    <source>
        <dbReference type="Google" id="ProtNLM"/>
    </source>
</evidence>